<dbReference type="AlphaFoldDB" id="A0A1W6EUU9"/>
<protein>
    <submittedName>
        <fullName evidence="4">Carbamoyltransferase</fullName>
    </submittedName>
</protein>
<feature type="domain" description="Carbamoyltransferase" evidence="2">
    <location>
        <begin position="30"/>
        <end position="367"/>
    </location>
</feature>
<dbReference type="Pfam" id="PF02543">
    <property type="entry name" value="Carbam_trans_N"/>
    <property type="match status" value="1"/>
</dbReference>
<dbReference type="Gene3D" id="3.90.870.20">
    <property type="entry name" value="Carbamoyltransferase, C-terminal domain"/>
    <property type="match status" value="1"/>
</dbReference>
<dbReference type="PANTHER" id="PTHR34847">
    <property type="entry name" value="NODULATION PROTEIN U"/>
    <property type="match status" value="1"/>
</dbReference>
<comment type="similarity">
    <text evidence="1">Belongs to the NodU/CmcH family.</text>
</comment>
<evidence type="ECO:0000313" key="4">
    <source>
        <dbReference type="EMBL" id="ARK19500.1"/>
    </source>
</evidence>
<evidence type="ECO:0000259" key="2">
    <source>
        <dbReference type="Pfam" id="PF02543"/>
    </source>
</evidence>
<dbReference type="SUPFAM" id="SSF53067">
    <property type="entry name" value="Actin-like ATPase domain"/>
    <property type="match status" value="1"/>
</dbReference>
<dbReference type="GO" id="GO:0016740">
    <property type="term" value="F:transferase activity"/>
    <property type="evidence" value="ECO:0007669"/>
    <property type="project" value="UniProtKB-KW"/>
</dbReference>
<name>A0A1W6EUU9_9ACTN</name>
<dbReference type="InterPro" id="IPR031730">
    <property type="entry name" value="Carbam_trans_C"/>
</dbReference>
<accession>A0A1W6EUU9</accession>
<feature type="domain" description="Carbamoyltransferase C-terminal" evidence="3">
    <location>
        <begin position="420"/>
        <end position="591"/>
    </location>
</feature>
<organism evidence="4">
    <name type="scientific">Streptomyces zelensis</name>
    <dbReference type="NCBI Taxonomy" id="1981977"/>
    <lineage>
        <taxon>Bacteria</taxon>
        <taxon>Bacillati</taxon>
        <taxon>Actinomycetota</taxon>
        <taxon>Actinomycetes</taxon>
        <taxon>Kitasatosporales</taxon>
        <taxon>Streptomycetaceae</taxon>
        <taxon>Streptomyces</taxon>
    </lineage>
</organism>
<dbReference type="EMBL" id="KY379149">
    <property type="protein sequence ID" value="ARK19500.1"/>
    <property type="molecule type" value="Genomic_DNA"/>
</dbReference>
<dbReference type="InterPro" id="IPR003696">
    <property type="entry name" value="Carbtransf_dom"/>
</dbReference>
<dbReference type="InterPro" id="IPR043129">
    <property type="entry name" value="ATPase_NBD"/>
</dbReference>
<sequence length="595" mass="65240">MIVLGYNGFGKAAELFARLYRATGIDRHLLFGHDSAAALIIDGSLVAAVEEERLNREKKTSKFPSNALSWCLESGGVTLDDVDVVAFSWQFSDAVMDRMIAEITEDASASPADKFARLGRLAETYAALFSQEAILADFHEHTGHHLDPGKLVQVPHHLAHLMTGYDLAGGHDAAFLVSDGRAEWLSAIAGEIRGGEIRIFDELSIDSRHSLAMLFSVVTRYLGFVPNNDEYKVMALAGYAPPPETNPLLDHVITVRPDGTYEIPYPASAVPAYYALFDRVFDGTPDRREDFAFRVRVAGAAQQMIEVLTAAQLDALERRSDRSRLIFEGGLALNCVNNTKLLEGSRFTAMDVSFGASDVGVALGAALYAARQAGDAPRTGPSPYLGPEFNRDDILAALDKFSQQVEWREVDPGRVPAETAALLQNESVVGWFQGRMEYGPRALGNRSILANPRFPGMKDLINKRIKQREPFRPFAPVVLEELASEVFETGKKDDSPYMTFVFPVRPAYQDLIQGACHVDGTARIQTVTDESNPPLAELLRLFHELTGVPCLINTSFNVAGEPIVCSPVDALACFLNTDMDHLVLGSFFVRRTPGS</sequence>
<dbReference type="Pfam" id="PF16861">
    <property type="entry name" value="Carbam_trans_C"/>
    <property type="match status" value="1"/>
</dbReference>
<dbReference type="PANTHER" id="PTHR34847:SF1">
    <property type="entry name" value="NODULATION PROTEIN U"/>
    <property type="match status" value="1"/>
</dbReference>
<evidence type="ECO:0000259" key="3">
    <source>
        <dbReference type="Pfam" id="PF16861"/>
    </source>
</evidence>
<proteinExistence type="inferred from homology"/>
<reference evidence="4" key="1">
    <citation type="journal article" date="2017" name="ACS Chem. Biol.">
        <title>Unified Biosynthetic Origin of the Benzodipyrrole Subunits in CC-1065.</title>
        <authorList>
            <person name="Wu S."/>
            <person name="Jian X.H."/>
            <person name="Yuan H."/>
            <person name="Jin W.B."/>
            <person name="Yin Y."/>
            <person name="Wang L.Y."/>
            <person name="Zhao J."/>
            <person name="Tang G.L."/>
        </authorList>
    </citation>
    <scope>NUCLEOTIDE SEQUENCE</scope>
    <source>
        <strain evidence="4">NRRL 11183</strain>
    </source>
</reference>
<dbReference type="InterPro" id="IPR051338">
    <property type="entry name" value="NodU/CmcH_Carbamoyltrnsfr"/>
</dbReference>
<evidence type="ECO:0000256" key="1">
    <source>
        <dbReference type="ARBA" id="ARBA00006129"/>
    </source>
</evidence>
<gene>
    <name evidence="4" type="primary">c10W</name>
</gene>
<dbReference type="InterPro" id="IPR038152">
    <property type="entry name" value="Carbam_trans_C_sf"/>
</dbReference>
<dbReference type="Gene3D" id="3.30.420.40">
    <property type="match status" value="2"/>
</dbReference>
<keyword evidence="4" id="KW-0808">Transferase</keyword>